<keyword evidence="4" id="KW-1185">Reference proteome</keyword>
<dbReference type="PANTHER" id="PTHR40124">
    <property type="match status" value="1"/>
</dbReference>
<organism evidence="3 4">
    <name type="scientific">Pomacea canaliculata</name>
    <name type="common">Golden apple snail</name>
    <dbReference type="NCBI Taxonomy" id="400727"/>
    <lineage>
        <taxon>Eukaryota</taxon>
        <taxon>Metazoa</taxon>
        <taxon>Spiralia</taxon>
        <taxon>Lophotrochozoa</taxon>
        <taxon>Mollusca</taxon>
        <taxon>Gastropoda</taxon>
        <taxon>Caenogastropoda</taxon>
        <taxon>Architaenioglossa</taxon>
        <taxon>Ampullarioidea</taxon>
        <taxon>Ampullariidae</taxon>
        <taxon>Pomacea</taxon>
    </lineage>
</organism>
<evidence type="ECO:0000313" key="3">
    <source>
        <dbReference type="EMBL" id="PVD35398.1"/>
    </source>
</evidence>
<evidence type="ECO:0000313" key="4">
    <source>
        <dbReference type="Proteomes" id="UP000245119"/>
    </source>
</evidence>
<feature type="domain" description="Polysaccharide lyase 14" evidence="2">
    <location>
        <begin position="57"/>
        <end position="261"/>
    </location>
</feature>
<comment type="caution">
    <text evidence="3">The sequence shown here is derived from an EMBL/GenBank/DDBJ whole genome shotgun (WGS) entry which is preliminary data.</text>
</comment>
<gene>
    <name evidence="3" type="ORF">C0Q70_02360</name>
</gene>
<reference evidence="3 4" key="1">
    <citation type="submission" date="2018-04" db="EMBL/GenBank/DDBJ databases">
        <title>The genome of golden apple snail Pomacea canaliculata provides insight into stress tolerance and invasive adaptation.</title>
        <authorList>
            <person name="Liu C."/>
            <person name="Liu B."/>
            <person name="Ren Y."/>
            <person name="Zhang Y."/>
            <person name="Wang H."/>
            <person name="Li S."/>
            <person name="Jiang F."/>
            <person name="Yin L."/>
            <person name="Zhang G."/>
            <person name="Qian W."/>
            <person name="Fan W."/>
        </authorList>
    </citation>
    <scope>NUCLEOTIDE SEQUENCE [LARGE SCALE GENOMIC DNA]</scope>
    <source>
        <strain evidence="3">SZHN2017</strain>
        <tissue evidence="3">Muscle</tissue>
    </source>
</reference>
<dbReference type="Pfam" id="PF21294">
    <property type="entry name" value="Polysacc_lyase_14"/>
    <property type="match status" value="1"/>
</dbReference>
<sequence length="272" mass="29704">MFSVLFAFVGILNAVAAQELWHLPSISSTSQVFSAFHASHQTNTEALSVVSDPAGGSGHVLRAHYPKGSYSHSSGINVIQFYATPIPSHTSVKLSYDVYFSENFDFVKGGKLPGLWGGATGTCSGGRHSEECFSTRFMWRTGGAGEVYGYITRSHQRSDLCDQPDVHCDPVYGSSLGRGKWHFRKGQWQNIAQLVHLNTPGKADGYIKVYLDGSLVFELNNVAIRSKESIEISGIFFSTFFGGSDSSWAATVDCYSYFKNFVLAAVDEHPVG</sequence>
<protein>
    <recommendedName>
        <fullName evidence="2">Polysaccharide lyase 14 domain-containing protein</fullName>
    </recommendedName>
</protein>
<feature type="chain" id="PRO_5015738368" description="Polysaccharide lyase 14 domain-containing protein" evidence="1">
    <location>
        <begin position="18"/>
        <end position="272"/>
    </location>
</feature>
<evidence type="ECO:0000259" key="2">
    <source>
        <dbReference type="Pfam" id="PF21294"/>
    </source>
</evidence>
<dbReference type="InterPro" id="IPR048958">
    <property type="entry name" value="Polysacc_lyase_14"/>
</dbReference>
<accession>A0A2T7PPQ6</accession>
<dbReference type="OrthoDB" id="10069995at2759"/>
<evidence type="ECO:0000256" key="1">
    <source>
        <dbReference type="SAM" id="SignalP"/>
    </source>
</evidence>
<feature type="signal peptide" evidence="1">
    <location>
        <begin position="1"/>
        <end position="17"/>
    </location>
</feature>
<name>A0A2T7PPQ6_POMCA</name>
<dbReference type="Proteomes" id="UP000245119">
    <property type="component" value="Linkage Group LG2"/>
</dbReference>
<dbReference type="Gene3D" id="2.60.120.200">
    <property type="match status" value="1"/>
</dbReference>
<dbReference type="EMBL" id="PZQS01000002">
    <property type="protein sequence ID" value="PVD35398.1"/>
    <property type="molecule type" value="Genomic_DNA"/>
</dbReference>
<dbReference type="OMA" id="YHADMTG"/>
<dbReference type="PANTHER" id="PTHR40124:SF1">
    <property type="entry name" value="DISAGGREGATASE RELATED REPEAT PROTEIN"/>
    <property type="match status" value="1"/>
</dbReference>
<dbReference type="AlphaFoldDB" id="A0A2T7PPQ6"/>
<proteinExistence type="predicted"/>
<keyword evidence="1" id="KW-0732">Signal</keyword>